<comment type="caution">
    <text evidence="3">The sequence shown here is derived from an EMBL/GenBank/DDBJ whole genome shotgun (WGS) entry which is preliminary data.</text>
</comment>
<sequence length="219" mass="23222">MSGPTPETPHSEKDAWTPTTESTMSTSATLNDRSRTDLGDLKTADGTFKGPSDTPLTATEGDIAEKTNGAVTEKLPNGDLAYSTPNGNGVLKADGEGGYTMTNDDLAALEAQDKANHIGHWDGNPHHPHEDDHADEAGVRERDGTVVTFPDGGWRAWLVVLGAGHTLFCTFGFVVSIGLVQLLLDWKQGWGTGGEEQTTMGVQAVADHGHLDDTVKKMG</sequence>
<feature type="compositionally biased region" description="Polar residues" evidence="1">
    <location>
        <begin position="17"/>
        <end position="31"/>
    </location>
</feature>
<feature type="transmembrane region" description="Helical" evidence="2">
    <location>
        <begin position="156"/>
        <end position="180"/>
    </location>
</feature>
<accession>K1VTR3</accession>
<dbReference type="EMBL" id="AMBO01000272">
    <property type="protein sequence ID" value="EKD02962.1"/>
    <property type="molecule type" value="Genomic_DNA"/>
</dbReference>
<dbReference type="InParanoid" id="K1VTR3"/>
<name>K1VTR3_TRIAC</name>
<evidence type="ECO:0000313" key="3">
    <source>
        <dbReference type="EMBL" id="EKD02962.1"/>
    </source>
</evidence>
<keyword evidence="2" id="KW-1133">Transmembrane helix</keyword>
<dbReference type="Proteomes" id="UP000006757">
    <property type="component" value="Unassembled WGS sequence"/>
</dbReference>
<dbReference type="HOGENOM" id="CLU_1262303_0_0_1"/>
<dbReference type="AlphaFoldDB" id="K1VTR3"/>
<feature type="compositionally biased region" description="Basic and acidic residues" evidence="1">
    <location>
        <begin position="32"/>
        <end position="43"/>
    </location>
</feature>
<keyword evidence="2" id="KW-0472">Membrane</keyword>
<reference evidence="3 4" key="1">
    <citation type="journal article" date="2012" name="Eukaryot. Cell">
        <title>Genome sequence of the Trichosporon asahii environmental strain CBS 8904.</title>
        <authorList>
            <person name="Yang R.Y."/>
            <person name="Li H.T."/>
            <person name="Zhu H."/>
            <person name="Zhou G.P."/>
            <person name="Wang M."/>
            <person name="Wang L."/>
        </authorList>
    </citation>
    <scope>NUCLEOTIDE SEQUENCE [LARGE SCALE GENOMIC DNA]</scope>
    <source>
        <strain evidence="3 4">CBS 8904</strain>
    </source>
</reference>
<organism evidence="3 4">
    <name type="scientific">Trichosporon asahii var. asahii (strain CBS 8904)</name>
    <name type="common">Yeast</name>
    <dbReference type="NCBI Taxonomy" id="1220162"/>
    <lineage>
        <taxon>Eukaryota</taxon>
        <taxon>Fungi</taxon>
        <taxon>Dikarya</taxon>
        <taxon>Basidiomycota</taxon>
        <taxon>Agaricomycotina</taxon>
        <taxon>Tremellomycetes</taxon>
        <taxon>Trichosporonales</taxon>
        <taxon>Trichosporonaceae</taxon>
        <taxon>Trichosporon</taxon>
    </lineage>
</organism>
<evidence type="ECO:0000313" key="4">
    <source>
        <dbReference type="Proteomes" id="UP000006757"/>
    </source>
</evidence>
<evidence type="ECO:0000256" key="1">
    <source>
        <dbReference type="SAM" id="MobiDB-lite"/>
    </source>
</evidence>
<gene>
    <name evidence="3" type="ORF">A1Q2_02743</name>
</gene>
<feature type="region of interest" description="Disordered" evidence="1">
    <location>
        <begin position="1"/>
        <end position="61"/>
    </location>
</feature>
<keyword evidence="2" id="KW-0812">Transmembrane</keyword>
<keyword evidence="4" id="KW-1185">Reference proteome</keyword>
<protein>
    <submittedName>
        <fullName evidence="3">Uncharacterized protein</fullName>
    </submittedName>
</protein>
<evidence type="ECO:0000256" key="2">
    <source>
        <dbReference type="SAM" id="Phobius"/>
    </source>
</evidence>
<proteinExistence type="predicted"/>